<gene>
    <name evidence="2" type="ORF">B296_00035705</name>
</gene>
<reference evidence="2 3" key="1">
    <citation type="journal article" date="2014" name="Agronomy (Basel)">
        <title>A Draft Genome Sequence for Ensete ventricosum, the Drought-Tolerant Tree Against Hunger.</title>
        <authorList>
            <person name="Harrison J."/>
            <person name="Moore K.A."/>
            <person name="Paszkiewicz K."/>
            <person name="Jones T."/>
            <person name="Grant M."/>
            <person name="Ambacheew D."/>
            <person name="Muzemil S."/>
            <person name="Studholme D.J."/>
        </authorList>
    </citation>
    <scope>NUCLEOTIDE SEQUENCE [LARGE SCALE GENOMIC DNA]</scope>
</reference>
<dbReference type="PANTHER" id="PTHR31875:SF26">
    <property type="entry name" value="PROTEIN DEHYDRATION-INDUCED 19-RELATED"/>
    <property type="match status" value="1"/>
</dbReference>
<organism evidence="2 3">
    <name type="scientific">Ensete ventricosum</name>
    <name type="common">Abyssinian banana</name>
    <name type="synonym">Musa ensete</name>
    <dbReference type="NCBI Taxonomy" id="4639"/>
    <lineage>
        <taxon>Eukaryota</taxon>
        <taxon>Viridiplantae</taxon>
        <taxon>Streptophyta</taxon>
        <taxon>Embryophyta</taxon>
        <taxon>Tracheophyta</taxon>
        <taxon>Spermatophyta</taxon>
        <taxon>Magnoliopsida</taxon>
        <taxon>Liliopsida</taxon>
        <taxon>Zingiberales</taxon>
        <taxon>Musaceae</taxon>
        <taxon>Ensete</taxon>
    </lineage>
</organism>
<comment type="caution">
    <text evidence="2">The sequence shown here is derived from an EMBL/GenBank/DDBJ whole genome shotgun (WGS) entry which is preliminary data.</text>
</comment>
<evidence type="ECO:0000313" key="3">
    <source>
        <dbReference type="Proteomes" id="UP000287651"/>
    </source>
</evidence>
<evidence type="ECO:0000313" key="2">
    <source>
        <dbReference type="EMBL" id="RRT55031.1"/>
    </source>
</evidence>
<dbReference type="InterPro" id="IPR033347">
    <property type="entry name" value="Di19"/>
</dbReference>
<feature type="domain" description="Di19 C-terminal" evidence="1">
    <location>
        <begin position="18"/>
        <end position="91"/>
    </location>
</feature>
<protein>
    <recommendedName>
        <fullName evidence="1">Di19 C-terminal domain-containing protein</fullName>
    </recommendedName>
</protein>
<dbReference type="Proteomes" id="UP000287651">
    <property type="component" value="Unassembled WGS sequence"/>
</dbReference>
<evidence type="ECO:0000259" key="1">
    <source>
        <dbReference type="Pfam" id="PF14571"/>
    </source>
</evidence>
<dbReference type="AlphaFoldDB" id="A0A426YTN5"/>
<dbReference type="EMBL" id="AMZH03010287">
    <property type="protein sequence ID" value="RRT55031.1"/>
    <property type="molecule type" value="Genomic_DNA"/>
</dbReference>
<sequence>MPHRRQYHKGSSSSHTMLALLRKDLRDGNLQALPGRTSFVAPCLPMAAPDPFISSLIYRFPLGEASKDLQPECFSEGSHVNKSSDEKVIERYDACSFKFLVTLCRLDIIR</sequence>
<name>A0A426YTN5_ENSVE</name>
<proteinExistence type="predicted"/>
<dbReference type="Pfam" id="PF14571">
    <property type="entry name" value="Di19_C"/>
    <property type="match status" value="1"/>
</dbReference>
<dbReference type="PANTHER" id="PTHR31875">
    <property type="entry name" value="PROTEIN DEHYDRATION-INDUCED 19"/>
    <property type="match status" value="1"/>
</dbReference>
<accession>A0A426YTN5</accession>
<dbReference type="InterPro" id="IPR027935">
    <property type="entry name" value="Di19_C"/>
</dbReference>